<dbReference type="CDD" id="cd03801">
    <property type="entry name" value="GT4_PimA-like"/>
    <property type="match status" value="1"/>
</dbReference>
<evidence type="ECO:0000313" key="2">
    <source>
        <dbReference type="EMBL" id="CAA2144837.1"/>
    </source>
</evidence>
<reference evidence="2" key="1">
    <citation type="submission" date="2019-12" db="EMBL/GenBank/DDBJ databases">
        <authorList>
            <person name="Cremers G."/>
        </authorList>
    </citation>
    <scope>NUCLEOTIDE SEQUENCE</scope>
    <source>
        <strain evidence="2">Mbul2</strain>
    </source>
</reference>
<accession>A0A679KH37</accession>
<dbReference type="InterPro" id="IPR050194">
    <property type="entry name" value="Glycosyltransferase_grp1"/>
</dbReference>
<dbReference type="Pfam" id="PF00534">
    <property type="entry name" value="Glycos_transf_1"/>
    <property type="match status" value="1"/>
</dbReference>
<dbReference type="EMBL" id="LR743511">
    <property type="protein sequence ID" value="CAA2144837.1"/>
    <property type="molecule type" value="Genomic_DNA"/>
</dbReference>
<dbReference type="EC" id="2.4.1.11" evidence="2"/>
<proteinExistence type="predicted"/>
<dbReference type="PANTHER" id="PTHR45947:SF3">
    <property type="entry name" value="SULFOQUINOVOSYL TRANSFERASE SQD2"/>
    <property type="match status" value="1"/>
</dbReference>
<evidence type="ECO:0000259" key="1">
    <source>
        <dbReference type="Pfam" id="PF00534"/>
    </source>
</evidence>
<organism evidence="2">
    <name type="scientific">Methylobacterium bullatum</name>
    <dbReference type="NCBI Taxonomy" id="570505"/>
    <lineage>
        <taxon>Bacteria</taxon>
        <taxon>Pseudomonadati</taxon>
        <taxon>Pseudomonadota</taxon>
        <taxon>Alphaproteobacteria</taxon>
        <taxon>Hyphomicrobiales</taxon>
        <taxon>Methylobacteriaceae</taxon>
        <taxon>Methylobacterium</taxon>
    </lineage>
</organism>
<feature type="domain" description="Glycosyl transferase family 1" evidence="1">
    <location>
        <begin position="208"/>
        <end position="365"/>
    </location>
</feature>
<protein>
    <submittedName>
        <fullName evidence="2">Glycogen synthase</fullName>
        <ecNumber evidence="2">2.4.1.11</ecNumber>
    </submittedName>
</protein>
<keyword evidence="2" id="KW-0808">Transferase</keyword>
<dbReference type="InterPro" id="IPR001296">
    <property type="entry name" value="Glyco_trans_1"/>
</dbReference>
<dbReference type="RefSeq" id="WP_339163157.1">
    <property type="nucleotide sequence ID" value="NZ_LR743511.1"/>
</dbReference>
<dbReference type="GO" id="GO:0004373">
    <property type="term" value="F:alpha-1,4-glucan glucosyltransferase (UDP-glucose donor) activity"/>
    <property type="evidence" value="ECO:0007669"/>
    <property type="project" value="UniProtKB-EC"/>
</dbReference>
<sequence length="416" mass="46306">MRILFLTNLYPPLVLGGYEIACAQTAEALQKRGHDVRVLTTWSHLPAPSTSPGWVHRRLDLHWYVPHTSNVTYELRDLHSAVCSSYANTLQLLDALTDFRPDIVSVWNLTGIGSLAMMDLLNYLDVPWAIYLGDRIPVDVSANVPEDVRGLFNAQGSNIYKNARIQSVSHNLLDEIEALSGITFSQGVDIVAGWADLTSSVPHETYLRDGKARFVAASSISPNKGTDLILEASARLKDAGVDFLVDLFGEGDIPRYIDMVKSLHLQDTVHFRGQLPYADLLRSYAAYDAFLCPTWERDPFPFAPLGAAGCGTPPILTRNCGTSERLVDGVHCIKIERTVDDLAKAMSDVAAGHIDLAKMGRAGRRLVMSDLSFDRHLDRMESAFQDHMRPWNLQDDPKLPLLLFLKHNLSVRLRFG</sequence>
<dbReference type="PANTHER" id="PTHR45947">
    <property type="entry name" value="SULFOQUINOVOSYL TRANSFERASE SQD2"/>
    <property type="match status" value="1"/>
</dbReference>
<name>A0A679KH37_9HYPH</name>
<dbReference type="Gene3D" id="3.40.50.2000">
    <property type="entry name" value="Glycogen Phosphorylase B"/>
    <property type="match status" value="2"/>
</dbReference>
<dbReference type="AlphaFoldDB" id="A0A679KH37"/>
<keyword evidence="2" id="KW-0328">Glycosyltransferase</keyword>
<dbReference type="SUPFAM" id="SSF53756">
    <property type="entry name" value="UDP-Glycosyltransferase/glycogen phosphorylase"/>
    <property type="match status" value="1"/>
</dbReference>
<gene>
    <name evidence="2" type="ORF">MBLL_03958</name>
</gene>